<dbReference type="SMART" id="SM01134">
    <property type="entry name" value="DeoRC"/>
    <property type="match status" value="1"/>
</dbReference>
<dbReference type="InterPro" id="IPR037171">
    <property type="entry name" value="NagB/RpiA_transferase-like"/>
</dbReference>
<dbReference type="SMART" id="SM00420">
    <property type="entry name" value="HTH_DEOR"/>
    <property type="match status" value="1"/>
</dbReference>
<reference evidence="5 6" key="1">
    <citation type="submission" date="2016-11" db="EMBL/GenBank/DDBJ databases">
        <authorList>
            <person name="Jaros S."/>
            <person name="Januszkiewicz K."/>
            <person name="Wedrychowicz H."/>
        </authorList>
    </citation>
    <scope>NUCLEOTIDE SEQUENCE [LARGE SCALE GENOMIC DNA]</scope>
    <source>
        <strain evidence="5 6">DSM 45627</strain>
    </source>
</reference>
<evidence type="ECO:0000259" key="4">
    <source>
        <dbReference type="PROSITE" id="PS51000"/>
    </source>
</evidence>
<protein>
    <submittedName>
        <fullName evidence="5">Transcriptional regulator, DeoR family</fullName>
    </submittedName>
</protein>
<dbReference type="GO" id="GO:0003677">
    <property type="term" value="F:DNA binding"/>
    <property type="evidence" value="ECO:0007669"/>
    <property type="project" value="UniProtKB-KW"/>
</dbReference>
<dbReference type="PANTHER" id="PTHR30363">
    <property type="entry name" value="HTH-TYPE TRANSCRIPTIONAL REGULATOR SRLR-RELATED"/>
    <property type="match status" value="1"/>
</dbReference>
<dbReference type="InterPro" id="IPR001034">
    <property type="entry name" value="DeoR_HTH"/>
</dbReference>
<evidence type="ECO:0000256" key="1">
    <source>
        <dbReference type="ARBA" id="ARBA00023015"/>
    </source>
</evidence>
<dbReference type="PROSITE" id="PS51000">
    <property type="entry name" value="HTH_DEOR_2"/>
    <property type="match status" value="1"/>
</dbReference>
<dbReference type="RefSeq" id="WP_073384975.1">
    <property type="nucleotide sequence ID" value="NZ_FQVU01000001.1"/>
</dbReference>
<keyword evidence="2" id="KW-0238">DNA-binding</keyword>
<feature type="domain" description="HTH deoR-type" evidence="4">
    <location>
        <begin position="3"/>
        <end position="58"/>
    </location>
</feature>
<dbReference type="SUPFAM" id="SSF100950">
    <property type="entry name" value="NagB/RpiA/CoA transferase-like"/>
    <property type="match status" value="1"/>
</dbReference>
<sequence length="252" mass="27164">MLSLERQRRLLQHVRTHGSGNVLDLAEELGVSASTVRRDLREMDERGLLTRVHGGASVLDTDVEPVLSSRSAERSEQKRRLGEAAAERVPDGATVLITGGTTTETMLPFLAGRERLTVLTNGLNIAYQLARYPEISVVVLGGVLRHDEMSLLGPIAEHVLAEFHVDLAFSSAFGVDPEHGISGANVTEAGTDRRMLQSADKLVVLADSSKFGRRGPVRSARVDQISCLVTDGDAPAPALQAFRAQGVEVVIR</sequence>
<dbReference type="PRINTS" id="PR00037">
    <property type="entry name" value="HTHLACR"/>
</dbReference>
<dbReference type="STRING" id="1206085.SAMN05443575_0270"/>
<keyword evidence="1" id="KW-0805">Transcription regulation</keyword>
<evidence type="ECO:0000313" key="6">
    <source>
        <dbReference type="Proteomes" id="UP000186132"/>
    </source>
</evidence>
<dbReference type="InterPro" id="IPR050313">
    <property type="entry name" value="Carb_Metab_HTH_regulators"/>
</dbReference>
<dbReference type="InterPro" id="IPR014036">
    <property type="entry name" value="DeoR-like_C"/>
</dbReference>
<dbReference type="Proteomes" id="UP000186132">
    <property type="component" value="Unassembled WGS sequence"/>
</dbReference>
<name>A0A1M5CKD0_9ACTN</name>
<dbReference type="GO" id="GO:0003700">
    <property type="term" value="F:DNA-binding transcription factor activity"/>
    <property type="evidence" value="ECO:0007669"/>
    <property type="project" value="InterPro"/>
</dbReference>
<dbReference type="PROSITE" id="PS00894">
    <property type="entry name" value="HTH_DEOR_1"/>
    <property type="match status" value="1"/>
</dbReference>
<keyword evidence="6" id="KW-1185">Reference proteome</keyword>
<dbReference type="SUPFAM" id="SSF46785">
    <property type="entry name" value="Winged helix' DNA-binding domain"/>
    <property type="match status" value="1"/>
</dbReference>
<evidence type="ECO:0000313" key="5">
    <source>
        <dbReference type="EMBL" id="SHF55057.1"/>
    </source>
</evidence>
<evidence type="ECO:0000256" key="2">
    <source>
        <dbReference type="ARBA" id="ARBA00023125"/>
    </source>
</evidence>
<dbReference type="InterPro" id="IPR018356">
    <property type="entry name" value="Tscrpt_reg_HTH_DeoR_CS"/>
</dbReference>
<accession>A0A1M5CKD0</accession>
<proteinExistence type="predicted"/>
<dbReference type="Gene3D" id="3.40.50.1360">
    <property type="match status" value="1"/>
</dbReference>
<dbReference type="PANTHER" id="PTHR30363:SF44">
    <property type="entry name" value="AGA OPERON TRANSCRIPTIONAL REPRESSOR-RELATED"/>
    <property type="match status" value="1"/>
</dbReference>
<dbReference type="EMBL" id="FQVU01000001">
    <property type="protein sequence ID" value="SHF55057.1"/>
    <property type="molecule type" value="Genomic_DNA"/>
</dbReference>
<evidence type="ECO:0000256" key="3">
    <source>
        <dbReference type="ARBA" id="ARBA00023163"/>
    </source>
</evidence>
<dbReference type="InterPro" id="IPR036390">
    <property type="entry name" value="WH_DNA-bd_sf"/>
</dbReference>
<dbReference type="AlphaFoldDB" id="A0A1M5CKD0"/>
<dbReference type="Pfam" id="PF08220">
    <property type="entry name" value="HTH_DeoR"/>
    <property type="match status" value="1"/>
</dbReference>
<dbReference type="Gene3D" id="1.10.10.10">
    <property type="entry name" value="Winged helix-like DNA-binding domain superfamily/Winged helix DNA-binding domain"/>
    <property type="match status" value="1"/>
</dbReference>
<keyword evidence="3" id="KW-0804">Transcription</keyword>
<dbReference type="Pfam" id="PF00455">
    <property type="entry name" value="DeoRC"/>
    <property type="match status" value="1"/>
</dbReference>
<dbReference type="InterPro" id="IPR036388">
    <property type="entry name" value="WH-like_DNA-bd_sf"/>
</dbReference>
<dbReference type="OrthoDB" id="7688673at2"/>
<gene>
    <name evidence="5" type="ORF">SAMN05443575_0270</name>
</gene>
<organism evidence="5 6">
    <name type="scientific">Jatrophihabitans endophyticus</name>
    <dbReference type="NCBI Taxonomy" id="1206085"/>
    <lineage>
        <taxon>Bacteria</taxon>
        <taxon>Bacillati</taxon>
        <taxon>Actinomycetota</taxon>
        <taxon>Actinomycetes</taxon>
        <taxon>Jatrophihabitantales</taxon>
        <taxon>Jatrophihabitantaceae</taxon>
        <taxon>Jatrophihabitans</taxon>
    </lineage>
</organism>